<dbReference type="GO" id="GO:0005576">
    <property type="term" value="C:extracellular region"/>
    <property type="evidence" value="ECO:0007669"/>
    <property type="project" value="InterPro"/>
</dbReference>
<gene>
    <name evidence="3" type="ORF">ARN_01080</name>
</gene>
<dbReference type="SUPFAM" id="SSF51055">
    <property type="entry name" value="Carbohydrate binding domain"/>
    <property type="match status" value="2"/>
</dbReference>
<organism evidence="3">
    <name type="scientific">Arsenophonus nasoniae</name>
    <name type="common">son-killer infecting Nasonia vitripennis</name>
    <dbReference type="NCBI Taxonomy" id="638"/>
    <lineage>
        <taxon>Bacteria</taxon>
        <taxon>Pseudomonadati</taxon>
        <taxon>Pseudomonadota</taxon>
        <taxon>Gammaproteobacteria</taxon>
        <taxon>Enterobacterales</taxon>
        <taxon>Morganellaceae</taxon>
        <taxon>Arsenophonus</taxon>
    </lineage>
</organism>
<dbReference type="InterPro" id="IPR036573">
    <property type="entry name" value="CBM_sf_5/12"/>
</dbReference>
<dbReference type="AlphaFoldDB" id="D2TVR4"/>
<keyword evidence="1" id="KW-0378">Hydrolase</keyword>
<name>D2TVR4_9GAMM</name>
<dbReference type="EMBL" id="FN545153">
    <property type="protein sequence ID" value="CBA71444.1"/>
    <property type="molecule type" value="Genomic_DNA"/>
</dbReference>
<reference evidence="3" key="1">
    <citation type="journal article" date="2010" name="Insect Mol. Biol.">
        <title>The draft genome sequence of Arsenophonus nasoniae, son-killer bacterium of Nasonia vitripennis, reveals genes associated with virulence and symbiosis.</title>
        <authorList>
            <person name="Wilkes T."/>
            <person name="Darby A.C."/>
            <person name="Choi J."/>
            <person name="Colborne J.K."/>
            <person name="Werren J.H."/>
            <person name="Hurst G.D.D."/>
        </authorList>
    </citation>
    <scope>NUCLEOTIDE SEQUENCE</scope>
</reference>
<sequence>MNTHKVKVLYFLQNNGAIYMNQQNDICLNTAEWIKDAAYQIGMRVRWNNAIWQAKWWIKGTEPGYPEPGSGELPWEKIKNCDADLCYTAATWIKEAAYQIGSQVKWNKAVWEAKWWSKGIERSTLRVSGAAVLLRGC</sequence>
<dbReference type="GO" id="GO:0030246">
    <property type="term" value="F:carbohydrate binding"/>
    <property type="evidence" value="ECO:0007669"/>
    <property type="project" value="InterPro"/>
</dbReference>
<feature type="domain" description="Chitin-binding type-3" evidence="2">
    <location>
        <begin position="89"/>
        <end position="134"/>
    </location>
</feature>
<dbReference type="SMART" id="SM00495">
    <property type="entry name" value="ChtBD3"/>
    <property type="match status" value="2"/>
</dbReference>
<proteinExistence type="predicted"/>
<protein>
    <submittedName>
        <fullName evidence="3">Putative chitinase</fullName>
    </submittedName>
</protein>
<dbReference type="GO" id="GO:0004553">
    <property type="term" value="F:hydrolase activity, hydrolyzing O-glycosyl compounds"/>
    <property type="evidence" value="ECO:0007669"/>
    <property type="project" value="InterPro"/>
</dbReference>
<evidence type="ECO:0000313" key="3">
    <source>
        <dbReference type="EMBL" id="CBA71444.1"/>
    </source>
</evidence>
<evidence type="ECO:0000256" key="1">
    <source>
        <dbReference type="ARBA" id="ARBA00022801"/>
    </source>
</evidence>
<evidence type="ECO:0000259" key="2">
    <source>
        <dbReference type="SMART" id="SM00495"/>
    </source>
</evidence>
<accession>D2TVR4</accession>
<feature type="domain" description="Chitin-binding type-3" evidence="2">
    <location>
        <begin position="30"/>
        <end position="78"/>
    </location>
</feature>
<dbReference type="Gene3D" id="2.10.10.20">
    <property type="entry name" value="Carbohydrate-binding module superfamily 5/12"/>
    <property type="match status" value="2"/>
</dbReference>
<dbReference type="CDD" id="cd12215">
    <property type="entry name" value="ChiC_BD"/>
    <property type="match status" value="2"/>
</dbReference>
<dbReference type="GO" id="GO:0005975">
    <property type="term" value="P:carbohydrate metabolic process"/>
    <property type="evidence" value="ECO:0007669"/>
    <property type="project" value="InterPro"/>
</dbReference>
<dbReference type="InterPro" id="IPR003610">
    <property type="entry name" value="CBM5/12"/>
</dbReference>